<evidence type="ECO:0000259" key="4">
    <source>
        <dbReference type="PROSITE" id="PS01124"/>
    </source>
</evidence>
<dbReference type="InterPro" id="IPR032687">
    <property type="entry name" value="AraC-type_N"/>
</dbReference>
<evidence type="ECO:0000313" key="5">
    <source>
        <dbReference type="EMBL" id="MBL0743124.1"/>
    </source>
</evidence>
<dbReference type="EMBL" id="JAERRB010000006">
    <property type="protein sequence ID" value="MBL0743124.1"/>
    <property type="molecule type" value="Genomic_DNA"/>
</dbReference>
<proteinExistence type="predicted"/>
<dbReference type="PANTHER" id="PTHR47894:SF1">
    <property type="entry name" value="HTH-TYPE TRANSCRIPTIONAL REGULATOR VQSM"/>
    <property type="match status" value="1"/>
</dbReference>
<dbReference type="RefSeq" id="WP_202012159.1">
    <property type="nucleotide sequence ID" value="NZ_JAERRB010000006.1"/>
</dbReference>
<evidence type="ECO:0000256" key="3">
    <source>
        <dbReference type="ARBA" id="ARBA00023163"/>
    </source>
</evidence>
<reference evidence="5 6" key="1">
    <citation type="submission" date="2021-01" db="EMBL/GenBank/DDBJ databases">
        <title>Chryseolinea sp. Jin1 Genome sequencing and assembly.</title>
        <authorList>
            <person name="Kim I."/>
        </authorList>
    </citation>
    <scope>NUCLEOTIDE SEQUENCE [LARGE SCALE GENOMIC DNA]</scope>
    <source>
        <strain evidence="5 6">Jin1</strain>
    </source>
</reference>
<protein>
    <submittedName>
        <fullName evidence="5">AraC family transcriptional regulator ligand-binding domain-containing protein</fullName>
    </submittedName>
</protein>
<dbReference type="Pfam" id="PF12833">
    <property type="entry name" value="HTH_18"/>
    <property type="match status" value="1"/>
</dbReference>
<evidence type="ECO:0000313" key="6">
    <source>
        <dbReference type="Proteomes" id="UP000613030"/>
    </source>
</evidence>
<keyword evidence="3" id="KW-0804">Transcription</keyword>
<name>A0ABS1KUN4_9BACT</name>
<dbReference type="PRINTS" id="PR00032">
    <property type="entry name" value="HTHARAC"/>
</dbReference>
<keyword evidence="6" id="KW-1185">Reference proteome</keyword>
<dbReference type="Gene3D" id="1.10.10.60">
    <property type="entry name" value="Homeodomain-like"/>
    <property type="match status" value="1"/>
</dbReference>
<keyword evidence="1" id="KW-0805">Transcription regulation</keyword>
<dbReference type="PROSITE" id="PS01124">
    <property type="entry name" value="HTH_ARAC_FAMILY_2"/>
    <property type="match status" value="1"/>
</dbReference>
<keyword evidence="2" id="KW-0238">DNA-binding</keyword>
<dbReference type="Pfam" id="PF12625">
    <property type="entry name" value="Arabinose_bd"/>
    <property type="match status" value="1"/>
</dbReference>
<feature type="domain" description="HTH araC/xylS-type" evidence="4">
    <location>
        <begin position="238"/>
        <end position="334"/>
    </location>
</feature>
<sequence>MEEHQRQFMLSLLAYAVQKGISPQQLCKLSHVDLEAVKKGTATDLTPKQVHDLWHNASHLCEDPLFGLHFGESLQLAALGVVGQIIQASNTVGDALTIANSLSHLITDFFSMDVKHNKKTFSILLVPRTNAQQESPFLFAQLRDLLLVFIIHELDGLLLVKIKPEAVKFPYDSTTNLAEYERVLRCKPSRKGNEYSLEFDSRYWNEPILTASYELQKLLLQKVNAGTPALKSAPTLQKRIHEYLLAHAYLGILSLEDVAANFNVSPRSLQRKLKEEGVTFLELSDAVRKMLALEYVKKGSYQVKEISHMLGYNELSAFSRAFKRWTGKTPVQYP</sequence>
<dbReference type="InterPro" id="IPR020449">
    <property type="entry name" value="Tscrpt_reg_AraC-type_HTH"/>
</dbReference>
<dbReference type="SUPFAM" id="SSF46689">
    <property type="entry name" value="Homeodomain-like"/>
    <property type="match status" value="1"/>
</dbReference>
<comment type="caution">
    <text evidence="5">The sequence shown here is derived from an EMBL/GenBank/DDBJ whole genome shotgun (WGS) entry which is preliminary data.</text>
</comment>
<gene>
    <name evidence="5" type="ORF">JI741_17975</name>
</gene>
<evidence type="ECO:0000256" key="2">
    <source>
        <dbReference type="ARBA" id="ARBA00023125"/>
    </source>
</evidence>
<dbReference type="Proteomes" id="UP000613030">
    <property type="component" value="Unassembled WGS sequence"/>
</dbReference>
<dbReference type="SMART" id="SM00342">
    <property type="entry name" value="HTH_ARAC"/>
    <property type="match status" value="1"/>
</dbReference>
<evidence type="ECO:0000256" key="1">
    <source>
        <dbReference type="ARBA" id="ARBA00023015"/>
    </source>
</evidence>
<dbReference type="InterPro" id="IPR009057">
    <property type="entry name" value="Homeodomain-like_sf"/>
</dbReference>
<accession>A0ABS1KUN4</accession>
<dbReference type="InterPro" id="IPR018060">
    <property type="entry name" value="HTH_AraC"/>
</dbReference>
<organism evidence="5 6">
    <name type="scientific">Chryseolinea lacunae</name>
    <dbReference type="NCBI Taxonomy" id="2801331"/>
    <lineage>
        <taxon>Bacteria</taxon>
        <taxon>Pseudomonadati</taxon>
        <taxon>Bacteroidota</taxon>
        <taxon>Cytophagia</taxon>
        <taxon>Cytophagales</taxon>
        <taxon>Fulvivirgaceae</taxon>
        <taxon>Chryseolinea</taxon>
    </lineage>
</organism>
<dbReference type="PANTHER" id="PTHR47894">
    <property type="entry name" value="HTH-TYPE TRANSCRIPTIONAL REGULATOR GADX"/>
    <property type="match status" value="1"/>
</dbReference>